<evidence type="ECO:0000256" key="5">
    <source>
        <dbReference type="ARBA" id="ARBA00023277"/>
    </source>
</evidence>
<dbReference type="KEGG" id="phm:PSMK_10340"/>
<dbReference type="eggNOG" id="COG3394">
    <property type="taxonomic scope" value="Bacteria"/>
</dbReference>
<keyword evidence="4" id="KW-0460">Magnesium</keyword>
<sequence length="259" mass="28153">MIHRPRIELVTRGDDAGAGRSANAAIAGCHDRGTLRNASVMGCGPALADAADRFRTRPALCIGLHACLNSEWTHPRFGPVLSPSRVPSLVGPDGCFLPTPMDLHERRFDPEEAVAEVRAQLGRVRAAGLRPVYLDEHMGVGWLPGLRVRLIDLAERENLLLVEGRVPPLPPIPGAADDAETDPAQRLLDRLRAAPPGRHLLVTHPMLDDAEAAAWCGPEAPPGRTAAIRSGDRRLLEDPRLLRFFDGIRAAAVRYDEVF</sequence>
<dbReference type="STRING" id="1142394.PSMK_10340"/>
<comment type="cofactor">
    <cofactor evidence="1">
        <name>Mg(2+)</name>
        <dbReference type="ChEBI" id="CHEBI:18420"/>
    </cofactor>
</comment>
<dbReference type="PANTHER" id="PTHR31609:SF1">
    <property type="entry name" value="CARBOHYDRATE DEACETYLASE"/>
    <property type="match status" value="1"/>
</dbReference>
<keyword evidence="5" id="KW-0119">Carbohydrate metabolism</keyword>
<organism evidence="6 7">
    <name type="scientific">Phycisphaera mikurensis (strain NBRC 102666 / KCTC 22515 / FYK2301M01)</name>
    <dbReference type="NCBI Taxonomy" id="1142394"/>
    <lineage>
        <taxon>Bacteria</taxon>
        <taxon>Pseudomonadati</taxon>
        <taxon>Planctomycetota</taxon>
        <taxon>Phycisphaerae</taxon>
        <taxon>Phycisphaerales</taxon>
        <taxon>Phycisphaeraceae</taxon>
        <taxon>Phycisphaera</taxon>
    </lineage>
</organism>
<keyword evidence="7" id="KW-1185">Reference proteome</keyword>
<reference evidence="6 7" key="1">
    <citation type="submission" date="2012-02" db="EMBL/GenBank/DDBJ databases">
        <title>Complete genome sequence of Phycisphaera mikurensis NBRC 102666.</title>
        <authorList>
            <person name="Ankai A."/>
            <person name="Hosoyama A."/>
            <person name="Terui Y."/>
            <person name="Sekine M."/>
            <person name="Fukai R."/>
            <person name="Kato Y."/>
            <person name="Nakamura S."/>
            <person name="Yamada-Narita S."/>
            <person name="Kawakoshi A."/>
            <person name="Fukunaga Y."/>
            <person name="Yamazaki S."/>
            <person name="Fujita N."/>
        </authorList>
    </citation>
    <scope>NUCLEOTIDE SEQUENCE [LARGE SCALE GENOMIC DNA]</scope>
    <source>
        <strain evidence="7">NBRC 102666 / KCTC 22515 / FYK2301M01</strain>
    </source>
</reference>
<dbReference type="Gene3D" id="3.20.20.370">
    <property type="entry name" value="Glycoside hydrolase/deacetylase"/>
    <property type="match status" value="1"/>
</dbReference>
<evidence type="ECO:0000313" key="7">
    <source>
        <dbReference type="Proteomes" id="UP000007881"/>
    </source>
</evidence>
<dbReference type="Proteomes" id="UP000007881">
    <property type="component" value="Chromosome"/>
</dbReference>
<proteinExistence type="predicted"/>
<dbReference type="InterPro" id="IPR006879">
    <property type="entry name" value="YdjC-like"/>
</dbReference>
<evidence type="ECO:0000256" key="2">
    <source>
        <dbReference type="ARBA" id="ARBA00022723"/>
    </source>
</evidence>
<keyword evidence="2" id="KW-0479">Metal-binding</keyword>
<dbReference type="GO" id="GO:0016787">
    <property type="term" value="F:hydrolase activity"/>
    <property type="evidence" value="ECO:0007669"/>
    <property type="project" value="UniProtKB-KW"/>
</dbReference>
<protein>
    <recommendedName>
        <fullName evidence="8">ChbG/HpnK family deacetylase</fullName>
    </recommendedName>
</protein>
<evidence type="ECO:0000256" key="3">
    <source>
        <dbReference type="ARBA" id="ARBA00022801"/>
    </source>
</evidence>
<dbReference type="GO" id="GO:0005975">
    <property type="term" value="P:carbohydrate metabolic process"/>
    <property type="evidence" value="ECO:0007669"/>
    <property type="project" value="InterPro"/>
</dbReference>
<gene>
    <name evidence="6" type="ordered locus">PSMK_10340</name>
</gene>
<evidence type="ECO:0008006" key="8">
    <source>
        <dbReference type="Google" id="ProtNLM"/>
    </source>
</evidence>
<name>I0ID55_PHYMF</name>
<dbReference type="GO" id="GO:0046872">
    <property type="term" value="F:metal ion binding"/>
    <property type="evidence" value="ECO:0007669"/>
    <property type="project" value="UniProtKB-KW"/>
</dbReference>
<keyword evidence="3" id="KW-0378">Hydrolase</keyword>
<dbReference type="OrthoDB" id="9774177at2"/>
<evidence type="ECO:0000256" key="1">
    <source>
        <dbReference type="ARBA" id="ARBA00001946"/>
    </source>
</evidence>
<evidence type="ECO:0000256" key="4">
    <source>
        <dbReference type="ARBA" id="ARBA00022842"/>
    </source>
</evidence>
<dbReference type="Pfam" id="PF04794">
    <property type="entry name" value="YdjC"/>
    <property type="match status" value="1"/>
</dbReference>
<dbReference type="GO" id="GO:0019213">
    <property type="term" value="F:deacetylase activity"/>
    <property type="evidence" value="ECO:0007669"/>
    <property type="project" value="TreeGrafter"/>
</dbReference>
<dbReference type="RefSeq" id="WP_014436412.1">
    <property type="nucleotide sequence ID" value="NC_017080.1"/>
</dbReference>
<dbReference type="SUPFAM" id="SSF88713">
    <property type="entry name" value="Glycoside hydrolase/deacetylase"/>
    <property type="match status" value="1"/>
</dbReference>
<dbReference type="EMBL" id="AP012338">
    <property type="protein sequence ID" value="BAM03193.1"/>
    <property type="molecule type" value="Genomic_DNA"/>
</dbReference>
<dbReference type="InterPro" id="IPR011330">
    <property type="entry name" value="Glyco_hydro/deAcase_b/a-brl"/>
</dbReference>
<evidence type="ECO:0000313" key="6">
    <source>
        <dbReference type="EMBL" id="BAM03193.1"/>
    </source>
</evidence>
<accession>I0ID55</accession>
<dbReference type="AlphaFoldDB" id="I0ID55"/>
<dbReference type="PANTHER" id="PTHR31609">
    <property type="entry name" value="YDJC DEACETYLASE FAMILY MEMBER"/>
    <property type="match status" value="1"/>
</dbReference>
<dbReference type="HOGENOM" id="CLU_064244_0_0_0"/>